<proteinExistence type="predicted"/>
<gene>
    <name evidence="2" type="ORF">PG303_02930</name>
</gene>
<name>A0AAP6HCT9_RIEAN</name>
<organism evidence="2 3">
    <name type="scientific">Riemerella anatipestifer</name>
    <name type="common">Moraxella anatipestifer</name>
    <dbReference type="NCBI Taxonomy" id="34085"/>
    <lineage>
        <taxon>Bacteria</taxon>
        <taxon>Pseudomonadati</taxon>
        <taxon>Bacteroidota</taxon>
        <taxon>Flavobacteriia</taxon>
        <taxon>Flavobacteriales</taxon>
        <taxon>Weeksellaceae</taxon>
        <taxon>Riemerella</taxon>
    </lineage>
</organism>
<keyword evidence="1" id="KW-1133">Transmembrane helix</keyword>
<comment type="caution">
    <text evidence="2">The sequence shown here is derived from an EMBL/GenBank/DDBJ whole genome shotgun (WGS) entry which is preliminary data.</text>
</comment>
<dbReference type="AlphaFoldDB" id="A0AAP6HCT9"/>
<sequence length="130" mass="15665">MENKPTQTSKLPIKDKLLRIKEHIYKNPKMFYKYSMVTLIIFFAFSIWREIYYPPRYLDILEIPTIQRKSDQDIKILKKQEKTKENESKIILQELEELGKKRQNKSLNESDSLRAEFLMKKYNTINNGGF</sequence>
<evidence type="ECO:0000256" key="1">
    <source>
        <dbReference type="SAM" id="Phobius"/>
    </source>
</evidence>
<keyword evidence="1" id="KW-0472">Membrane</keyword>
<feature type="transmembrane region" description="Helical" evidence="1">
    <location>
        <begin position="31"/>
        <end position="48"/>
    </location>
</feature>
<evidence type="ECO:0000313" key="3">
    <source>
        <dbReference type="Proteomes" id="UP001284033"/>
    </source>
</evidence>
<dbReference type="EMBL" id="JAQZHK010000002">
    <property type="protein sequence ID" value="MDY3512169.1"/>
    <property type="molecule type" value="Genomic_DNA"/>
</dbReference>
<reference evidence="2" key="1">
    <citation type="submission" date="2023-01" db="EMBL/GenBank/DDBJ databases">
        <title>Genome-based studies on antimicrobial resistance profiles of Riemerella anatipestifer in China, 1994 to 2021.</title>
        <authorList>
            <person name="Yang Z."/>
            <person name="Zhu D."/>
        </authorList>
    </citation>
    <scope>NUCLEOTIDE SEQUENCE</scope>
    <source>
        <strain evidence="2">RCAD1218</strain>
    </source>
</reference>
<protein>
    <submittedName>
        <fullName evidence="2">Uncharacterized protein</fullName>
    </submittedName>
</protein>
<evidence type="ECO:0000313" key="2">
    <source>
        <dbReference type="EMBL" id="MDY3512169.1"/>
    </source>
</evidence>
<dbReference type="Proteomes" id="UP001284033">
    <property type="component" value="Unassembled WGS sequence"/>
</dbReference>
<keyword evidence="1" id="KW-0812">Transmembrane</keyword>
<accession>A0AAP6HCT9</accession>
<dbReference type="RefSeq" id="WP_253037386.1">
    <property type="nucleotide sequence ID" value="NZ_CP168322.1"/>
</dbReference>